<evidence type="ECO:0000313" key="1">
    <source>
        <dbReference type="EMBL" id="AAT82024.1"/>
    </source>
</evidence>
<evidence type="ECO:0000313" key="2">
    <source>
        <dbReference type="Proteomes" id="UP000000603"/>
    </source>
</evidence>
<protein>
    <submittedName>
        <fullName evidence="1">Uncharacterized protein</fullName>
    </submittedName>
</protein>
<dbReference type="EnsemblBacteria" id="AAT82024">
    <property type="protein sequence ID" value="AAT82024"/>
    <property type="gene ID" value="PPA0265"/>
</dbReference>
<name>Q6AB42_CUTAK</name>
<dbReference type="EMBL" id="AE017283">
    <property type="protein sequence ID" value="AAT82024.1"/>
    <property type="molecule type" value="Genomic_DNA"/>
</dbReference>
<sequence>MRSGALEILGQHGPHPDSLHNAALIIATKLSSAPEPVALSLGLAWAQASTSSPQRVTGISGDVLADPIAIFTFVTDFGKGGYDACIT</sequence>
<organism evidence="1 2">
    <name type="scientific">Cutibacterium acnes (strain DSM 16379 / KPA171202)</name>
    <name type="common">Propionibacterium acnes</name>
    <dbReference type="NCBI Taxonomy" id="267747"/>
    <lineage>
        <taxon>Bacteria</taxon>
        <taxon>Bacillati</taxon>
        <taxon>Actinomycetota</taxon>
        <taxon>Actinomycetes</taxon>
        <taxon>Propionibacteriales</taxon>
        <taxon>Propionibacteriaceae</taxon>
        <taxon>Cutibacterium</taxon>
    </lineage>
</organism>
<proteinExistence type="predicted"/>
<dbReference type="HOGENOM" id="CLU_2480804_0_0_11"/>
<dbReference type="Proteomes" id="UP000000603">
    <property type="component" value="Chromosome"/>
</dbReference>
<dbReference type="AlphaFoldDB" id="Q6AB42"/>
<dbReference type="KEGG" id="pac:PPA0265"/>
<accession>Q6AB42</accession>
<gene>
    <name evidence="1" type="ordered locus">PPA0265</name>
</gene>
<reference evidence="1 2" key="1">
    <citation type="journal article" date="2004" name="Science">
        <title>The complete genome sequence of Propionibacterium acnes, a commensal of human skin.</title>
        <authorList>
            <person name="Bruggemann H."/>
            <person name="Henne A."/>
            <person name="Hoster F."/>
            <person name="Liesegang H."/>
            <person name="Wiezer A."/>
            <person name="Strittmatter A."/>
            <person name="Hujer S."/>
            <person name="Durre P."/>
            <person name="Gottschalk G."/>
        </authorList>
    </citation>
    <scope>NUCLEOTIDE SEQUENCE [LARGE SCALE GENOMIC DNA]</scope>
    <source>
        <strain evidence="2">DSM 16379 / KPA171202</strain>
    </source>
</reference>